<dbReference type="InterPro" id="IPR011009">
    <property type="entry name" value="Kinase-like_dom_sf"/>
</dbReference>
<dbReference type="Gene3D" id="3.30.200.20">
    <property type="entry name" value="Phosphorylase Kinase, domain 1"/>
    <property type="match status" value="1"/>
</dbReference>
<keyword evidence="4" id="KW-1185">Reference proteome</keyword>
<name>A0ABD3FI96_9STRA</name>
<dbReference type="Proteomes" id="UP001632037">
    <property type="component" value="Unassembled WGS sequence"/>
</dbReference>
<evidence type="ECO:0000313" key="4">
    <source>
        <dbReference type="Proteomes" id="UP001632037"/>
    </source>
</evidence>
<feature type="domain" description="Protein kinase" evidence="2">
    <location>
        <begin position="20"/>
        <end position="169"/>
    </location>
</feature>
<dbReference type="PROSITE" id="PS00107">
    <property type="entry name" value="PROTEIN_KINASE_ATP"/>
    <property type="match status" value="1"/>
</dbReference>
<organism evidence="3 4">
    <name type="scientific">Phytophthora oleae</name>
    <dbReference type="NCBI Taxonomy" id="2107226"/>
    <lineage>
        <taxon>Eukaryota</taxon>
        <taxon>Sar</taxon>
        <taxon>Stramenopiles</taxon>
        <taxon>Oomycota</taxon>
        <taxon>Peronosporomycetes</taxon>
        <taxon>Peronosporales</taxon>
        <taxon>Peronosporaceae</taxon>
        <taxon>Phytophthora</taxon>
    </lineage>
</organism>
<comment type="caution">
    <text evidence="3">The sequence shown here is derived from an EMBL/GenBank/DDBJ whole genome shotgun (WGS) entry which is preliminary data.</text>
</comment>
<dbReference type="SUPFAM" id="SSF56112">
    <property type="entry name" value="Protein kinase-like (PK-like)"/>
    <property type="match status" value="1"/>
</dbReference>
<dbReference type="GO" id="GO:0005524">
    <property type="term" value="F:ATP binding"/>
    <property type="evidence" value="ECO:0007669"/>
    <property type="project" value="UniProtKB-UniRule"/>
</dbReference>
<dbReference type="Gene3D" id="1.10.510.10">
    <property type="entry name" value="Transferase(Phosphotransferase) domain 1"/>
    <property type="match status" value="1"/>
</dbReference>
<dbReference type="InterPro" id="IPR017441">
    <property type="entry name" value="Protein_kinase_ATP_BS"/>
</dbReference>
<gene>
    <name evidence="3" type="ORF">V7S43_009902</name>
</gene>
<accession>A0ABD3FI96</accession>
<evidence type="ECO:0000259" key="2">
    <source>
        <dbReference type="PROSITE" id="PS50011"/>
    </source>
</evidence>
<protein>
    <recommendedName>
        <fullName evidence="2">Protein kinase domain-containing protein</fullName>
    </recommendedName>
</protein>
<reference evidence="3 4" key="1">
    <citation type="submission" date="2024-09" db="EMBL/GenBank/DDBJ databases">
        <title>Genome sequencing and assembly of Phytophthora oleae, isolate VK10A, causative agent of rot of olive drupes.</title>
        <authorList>
            <person name="Conti Taguali S."/>
            <person name="Riolo M."/>
            <person name="La Spada F."/>
            <person name="Cacciola S.O."/>
            <person name="Dionisio G."/>
        </authorList>
    </citation>
    <scope>NUCLEOTIDE SEQUENCE [LARGE SCALE GENOMIC DNA]</scope>
    <source>
        <strain evidence="3 4">VK10A</strain>
    </source>
</reference>
<dbReference type="InterPro" id="IPR000719">
    <property type="entry name" value="Prot_kinase_dom"/>
</dbReference>
<evidence type="ECO:0000313" key="3">
    <source>
        <dbReference type="EMBL" id="KAL3665274.1"/>
    </source>
</evidence>
<sequence>MSSWVTRLTNACSSLGVDVVEGDTFLGRGAFGRVFKVTRNGEVLALKIVEQDSVGRLYDEEQALTNAQDSSLTVTPVEEVFKMAVDKPVGDYDSYVGAALLLCPVGDPLPRPTTLEEVQQLFKLLWQLHTKGWVHGDPRVPNVIVSEGKLLWIDLMEPKEASTELKETD</sequence>
<feature type="binding site" evidence="1">
    <location>
        <position position="47"/>
    </location>
    <ligand>
        <name>ATP</name>
        <dbReference type="ChEBI" id="CHEBI:30616"/>
    </ligand>
</feature>
<keyword evidence="1" id="KW-0547">Nucleotide-binding</keyword>
<evidence type="ECO:0000256" key="1">
    <source>
        <dbReference type="PROSITE-ProRule" id="PRU10141"/>
    </source>
</evidence>
<keyword evidence="1" id="KW-0067">ATP-binding</keyword>
<dbReference type="AlphaFoldDB" id="A0ABD3FI96"/>
<proteinExistence type="predicted"/>
<dbReference type="PROSITE" id="PS50011">
    <property type="entry name" value="PROTEIN_KINASE_DOM"/>
    <property type="match status" value="1"/>
</dbReference>
<dbReference type="EMBL" id="JBIMZQ010000021">
    <property type="protein sequence ID" value="KAL3665274.1"/>
    <property type="molecule type" value="Genomic_DNA"/>
</dbReference>